<dbReference type="GO" id="GO:0015031">
    <property type="term" value="P:protein transport"/>
    <property type="evidence" value="ECO:0007669"/>
    <property type="project" value="UniProtKB-KW"/>
</dbReference>
<keyword evidence="1" id="KW-0813">Transport</keyword>
<sequence>MNGRRHLTSSMNEVSRDLIVNSYSKRKQALQDMLPTLTELQRALGGLGKNNGVEVRWKDE</sequence>
<keyword evidence="3" id="KW-0175">Coiled coil</keyword>
<proteinExistence type="predicted"/>
<evidence type="ECO:0000256" key="2">
    <source>
        <dbReference type="ARBA" id="ARBA00022927"/>
    </source>
</evidence>
<dbReference type="PANTHER" id="PTHR13258">
    <property type="entry name" value="SYNDETIN"/>
    <property type="match status" value="1"/>
</dbReference>
<dbReference type="AlphaFoldDB" id="A0ABD1N2I6"/>
<dbReference type="InterPro" id="IPR040047">
    <property type="entry name" value="VPS50"/>
</dbReference>
<accession>A0ABD1N2I6</accession>
<keyword evidence="6" id="KW-1185">Reference proteome</keyword>
<dbReference type="InterPro" id="IPR019515">
    <property type="entry name" value="VPS54_N"/>
</dbReference>
<dbReference type="EMBL" id="JBGMDY010000002">
    <property type="protein sequence ID" value="KAL2342312.1"/>
    <property type="molecule type" value="Genomic_DNA"/>
</dbReference>
<name>A0ABD1N2I6_9FABA</name>
<evidence type="ECO:0000256" key="3">
    <source>
        <dbReference type="ARBA" id="ARBA00023054"/>
    </source>
</evidence>
<dbReference type="PANTHER" id="PTHR13258:SF0">
    <property type="entry name" value="SYNDETIN"/>
    <property type="match status" value="1"/>
</dbReference>
<evidence type="ECO:0000313" key="5">
    <source>
        <dbReference type="EMBL" id="KAL2342312.1"/>
    </source>
</evidence>
<organism evidence="5 6">
    <name type="scientific">Flemingia macrophylla</name>
    <dbReference type="NCBI Taxonomy" id="520843"/>
    <lineage>
        <taxon>Eukaryota</taxon>
        <taxon>Viridiplantae</taxon>
        <taxon>Streptophyta</taxon>
        <taxon>Embryophyta</taxon>
        <taxon>Tracheophyta</taxon>
        <taxon>Spermatophyta</taxon>
        <taxon>Magnoliopsida</taxon>
        <taxon>eudicotyledons</taxon>
        <taxon>Gunneridae</taxon>
        <taxon>Pentapetalae</taxon>
        <taxon>rosids</taxon>
        <taxon>fabids</taxon>
        <taxon>Fabales</taxon>
        <taxon>Fabaceae</taxon>
        <taxon>Papilionoideae</taxon>
        <taxon>50 kb inversion clade</taxon>
        <taxon>NPAAA clade</taxon>
        <taxon>indigoferoid/millettioid clade</taxon>
        <taxon>Phaseoleae</taxon>
        <taxon>Flemingia</taxon>
    </lineage>
</organism>
<gene>
    <name evidence="5" type="ORF">Fmac_003597</name>
</gene>
<feature type="domain" description="Vacuolar protein sorting-associated protein 54 N-terminal" evidence="4">
    <location>
        <begin position="1"/>
        <end position="42"/>
    </location>
</feature>
<dbReference type="Pfam" id="PF10475">
    <property type="entry name" value="Vps54_N"/>
    <property type="match status" value="1"/>
</dbReference>
<comment type="caution">
    <text evidence="5">The sequence shown here is derived from an EMBL/GenBank/DDBJ whole genome shotgun (WGS) entry which is preliminary data.</text>
</comment>
<protein>
    <recommendedName>
        <fullName evidence="4">Vacuolar protein sorting-associated protein 54 N-terminal domain-containing protein</fullName>
    </recommendedName>
</protein>
<reference evidence="5 6" key="1">
    <citation type="submission" date="2024-08" db="EMBL/GenBank/DDBJ databases">
        <title>Insights into the chromosomal genome structure of Flemingia macrophylla.</title>
        <authorList>
            <person name="Ding Y."/>
            <person name="Zhao Y."/>
            <person name="Bi W."/>
            <person name="Wu M."/>
            <person name="Zhao G."/>
            <person name="Gong Y."/>
            <person name="Li W."/>
            <person name="Zhang P."/>
        </authorList>
    </citation>
    <scope>NUCLEOTIDE SEQUENCE [LARGE SCALE GENOMIC DNA]</scope>
    <source>
        <strain evidence="5">DYQJB</strain>
        <tissue evidence="5">Leaf</tissue>
    </source>
</reference>
<keyword evidence="2" id="KW-0653">Protein transport</keyword>
<evidence type="ECO:0000259" key="4">
    <source>
        <dbReference type="Pfam" id="PF10475"/>
    </source>
</evidence>
<evidence type="ECO:0000256" key="1">
    <source>
        <dbReference type="ARBA" id="ARBA00022448"/>
    </source>
</evidence>
<evidence type="ECO:0000313" key="6">
    <source>
        <dbReference type="Proteomes" id="UP001603857"/>
    </source>
</evidence>
<dbReference type="Proteomes" id="UP001603857">
    <property type="component" value="Unassembled WGS sequence"/>
</dbReference>